<reference evidence="2 3" key="1">
    <citation type="submission" date="2023-11" db="EMBL/GenBank/DDBJ databases">
        <authorList>
            <person name="Bao R."/>
        </authorList>
    </citation>
    <scope>NUCLEOTIDE SEQUENCE [LARGE SCALE GENOMIC DNA]</scope>
    <source>
        <strain evidence="2 3">PJ23</strain>
    </source>
</reference>
<dbReference type="SUPFAM" id="SSF142433">
    <property type="entry name" value="CinA-like"/>
    <property type="match status" value="1"/>
</dbReference>
<gene>
    <name evidence="2" type="ORF">SCD90_04745</name>
</gene>
<dbReference type="InterPro" id="IPR036653">
    <property type="entry name" value="CinA-like_C"/>
</dbReference>
<keyword evidence="3" id="KW-1185">Reference proteome</keyword>
<sequence>MSDELEFTRIDRALIEAAADLLDLCKRRGLMVVTAESCTGGLVAAALTDAPGASSSVFGGFVTYANDAKTRFIGVSELLIKTHGAVSEEVARAMAEGALEAAGVDLAVAITGIAGPKSDESHKPVGLVHFAVAGKRCPTMHREMRYGDIGRGPIRRNSAMEAIAMLKQAAEA</sequence>
<dbReference type="EMBL" id="JAXAFJ010000002">
    <property type="protein sequence ID" value="MDX6805364.1"/>
    <property type="molecule type" value="Genomic_DNA"/>
</dbReference>
<evidence type="ECO:0000313" key="3">
    <source>
        <dbReference type="Proteomes" id="UP001274321"/>
    </source>
</evidence>
<feature type="domain" description="CinA C-terminal" evidence="1">
    <location>
        <begin position="18"/>
        <end position="168"/>
    </location>
</feature>
<dbReference type="Proteomes" id="UP001274321">
    <property type="component" value="Unassembled WGS sequence"/>
</dbReference>
<dbReference type="RefSeq" id="WP_319843481.1">
    <property type="nucleotide sequence ID" value="NZ_JAXAFJ010000002.1"/>
</dbReference>
<protein>
    <submittedName>
        <fullName evidence="2">CinA family protein</fullName>
    </submittedName>
</protein>
<organism evidence="2 3">
    <name type="scientific">Terrihabitans rhizophilus</name>
    <dbReference type="NCBI Taxonomy" id="3092662"/>
    <lineage>
        <taxon>Bacteria</taxon>
        <taxon>Pseudomonadati</taxon>
        <taxon>Pseudomonadota</taxon>
        <taxon>Alphaproteobacteria</taxon>
        <taxon>Hyphomicrobiales</taxon>
        <taxon>Terrihabitans</taxon>
    </lineage>
</organism>
<accession>A0ABU4RKJ3</accession>
<dbReference type="Pfam" id="PF02464">
    <property type="entry name" value="CinA"/>
    <property type="match status" value="1"/>
</dbReference>
<dbReference type="Gene3D" id="3.90.950.20">
    <property type="entry name" value="CinA-like"/>
    <property type="match status" value="1"/>
</dbReference>
<proteinExistence type="predicted"/>
<comment type="caution">
    <text evidence="2">The sequence shown here is derived from an EMBL/GenBank/DDBJ whole genome shotgun (WGS) entry which is preliminary data.</text>
</comment>
<dbReference type="NCBIfam" id="TIGR00199">
    <property type="entry name" value="PncC_domain"/>
    <property type="match status" value="1"/>
</dbReference>
<name>A0ABU4RKJ3_9HYPH</name>
<evidence type="ECO:0000313" key="2">
    <source>
        <dbReference type="EMBL" id="MDX6805364.1"/>
    </source>
</evidence>
<evidence type="ECO:0000259" key="1">
    <source>
        <dbReference type="Pfam" id="PF02464"/>
    </source>
</evidence>
<dbReference type="InterPro" id="IPR008136">
    <property type="entry name" value="CinA_C"/>
</dbReference>